<name>A0A923SME7_9FIRM</name>
<dbReference type="GO" id="GO:0006772">
    <property type="term" value="P:thiamine metabolic process"/>
    <property type="evidence" value="ECO:0007669"/>
    <property type="project" value="UniProtKB-UniRule"/>
</dbReference>
<dbReference type="PANTHER" id="PTHR41299">
    <property type="entry name" value="THIAMINE PYROPHOSPHOKINASE"/>
    <property type="match status" value="1"/>
</dbReference>
<dbReference type="EC" id="2.7.6.2" evidence="5"/>
<dbReference type="Pfam" id="PF04265">
    <property type="entry name" value="TPK_B1_binding"/>
    <property type="match status" value="1"/>
</dbReference>
<dbReference type="SUPFAM" id="SSF63999">
    <property type="entry name" value="Thiamin pyrophosphokinase, catalytic domain"/>
    <property type="match status" value="1"/>
</dbReference>
<keyword evidence="1 7" id="KW-0808">Transferase</keyword>
<accession>A0A923SME7</accession>
<keyword evidence="4" id="KW-0067">ATP-binding</keyword>
<dbReference type="InterPro" id="IPR007371">
    <property type="entry name" value="TPK_catalytic"/>
</dbReference>
<protein>
    <recommendedName>
        <fullName evidence="5">Thiamine diphosphokinase</fullName>
        <ecNumber evidence="5">2.7.6.2</ecNumber>
    </recommendedName>
</protein>
<dbReference type="Gene3D" id="3.40.50.10240">
    <property type="entry name" value="Thiamin pyrophosphokinase, catalytic domain"/>
    <property type="match status" value="1"/>
</dbReference>
<keyword evidence="8" id="KW-1185">Reference proteome</keyword>
<dbReference type="Proteomes" id="UP000644115">
    <property type="component" value="Unassembled WGS sequence"/>
</dbReference>
<dbReference type="GO" id="GO:0030975">
    <property type="term" value="F:thiamine binding"/>
    <property type="evidence" value="ECO:0007669"/>
    <property type="project" value="InterPro"/>
</dbReference>
<dbReference type="CDD" id="cd07995">
    <property type="entry name" value="TPK"/>
    <property type="match status" value="1"/>
</dbReference>
<evidence type="ECO:0000256" key="2">
    <source>
        <dbReference type="ARBA" id="ARBA00022741"/>
    </source>
</evidence>
<keyword evidence="2" id="KW-0547">Nucleotide-binding</keyword>
<dbReference type="NCBIfam" id="TIGR01378">
    <property type="entry name" value="thi_PPkinase"/>
    <property type="match status" value="1"/>
</dbReference>
<comment type="caution">
    <text evidence="7">The sequence shown here is derived from an EMBL/GenBank/DDBJ whole genome shotgun (WGS) entry which is preliminary data.</text>
</comment>
<evidence type="ECO:0000256" key="1">
    <source>
        <dbReference type="ARBA" id="ARBA00022679"/>
    </source>
</evidence>
<dbReference type="PANTHER" id="PTHR41299:SF1">
    <property type="entry name" value="THIAMINE PYROPHOSPHOKINASE"/>
    <property type="match status" value="1"/>
</dbReference>
<dbReference type="InterPro" id="IPR053149">
    <property type="entry name" value="TPK"/>
</dbReference>
<dbReference type="GO" id="GO:0005524">
    <property type="term" value="F:ATP binding"/>
    <property type="evidence" value="ECO:0007669"/>
    <property type="project" value="UniProtKB-KW"/>
</dbReference>
<evidence type="ECO:0000256" key="5">
    <source>
        <dbReference type="NCBIfam" id="TIGR01378"/>
    </source>
</evidence>
<dbReference type="InterPro" id="IPR006282">
    <property type="entry name" value="Thi_PPkinase"/>
</dbReference>
<dbReference type="GO" id="GO:0016301">
    <property type="term" value="F:kinase activity"/>
    <property type="evidence" value="ECO:0007669"/>
    <property type="project" value="UniProtKB-KW"/>
</dbReference>
<reference evidence="7" key="1">
    <citation type="submission" date="2020-08" db="EMBL/GenBank/DDBJ databases">
        <authorList>
            <person name="Liu C."/>
            <person name="Sun Q."/>
        </authorList>
    </citation>
    <scope>NUCLEOTIDE SEQUENCE</scope>
    <source>
        <strain evidence="7">BX16</strain>
    </source>
</reference>
<feature type="domain" description="Thiamin pyrophosphokinase thiamin-binding" evidence="6">
    <location>
        <begin position="143"/>
        <end position="211"/>
    </location>
</feature>
<sequence length="217" mass="24050">MAHSTENIIIITSYVDAPFDMKQALTQMKDPYIICTDGGFDLAKQAGITPHLLLGDLDSIQSRIPKELPLKTFPPEKDYTDLELAIHTAIEKKASHVEIWGGIGGRLDHTVANLQLLSCYAEQFRSLSMHDGQNRCFVLNAKGTQKSITIPQEKDCYLSLFSLSETVQGLTAKGVKYPLQNHTLTRTFPLGVSNEFKQKEAFLSLEKGSLLIVLAKA</sequence>
<dbReference type="RefSeq" id="WP_249287446.1">
    <property type="nucleotide sequence ID" value="NZ_JACRWC010000108.1"/>
</dbReference>
<dbReference type="GO" id="GO:0009229">
    <property type="term" value="P:thiamine diphosphate biosynthetic process"/>
    <property type="evidence" value="ECO:0007669"/>
    <property type="project" value="InterPro"/>
</dbReference>
<dbReference type="InterPro" id="IPR007373">
    <property type="entry name" value="Thiamin_PyroPKinase_B1-bd"/>
</dbReference>
<evidence type="ECO:0000313" key="7">
    <source>
        <dbReference type="EMBL" id="MBC6000112.1"/>
    </source>
</evidence>
<dbReference type="InterPro" id="IPR036371">
    <property type="entry name" value="TPK_B1-bd_sf"/>
</dbReference>
<dbReference type="SUPFAM" id="SSF63862">
    <property type="entry name" value="Thiamin pyrophosphokinase, substrate-binding domain"/>
    <property type="match status" value="1"/>
</dbReference>
<evidence type="ECO:0000256" key="3">
    <source>
        <dbReference type="ARBA" id="ARBA00022777"/>
    </source>
</evidence>
<evidence type="ECO:0000259" key="6">
    <source>
        <dbReference type="SMART" id="SM00983"/>
    </source>
</evidence>
<evidence type="ECO:0000313" key="8">
    <source>
        <dbReference type="Proteomes" id="UP000644115"/>
    </source>
</evidence>
<dbReference type="Pfam" id="PF04263">
    <property type="entry name" value="TPK_catalytic"/>
    <property type="match status" value="1"/>
</dbReference>
<dbReference type="EMBL" id="JACRWC010000108">
    <property type="protein sequence ID" value="MBC6000112.1"/>
    <property type="molecule type" value="Genomic_DNA"/>
</dbReference>
<proteinExistence type="predicted"/>
<dbReference type="SMART" id="SM00983">
    <property type="entry name" value="TPK_B1_binding"/>
    <property type="match status" value="1"/>
</dbReference>
<dbReference type="GO" id="GO:0004788">
    <property type="term" value="F:thiamine diphosphokinase activity"/>
    <property type="evidence" value="ECO:0007669"/>
    <property type="project" value="UniProtKB-UniRule"/>
</dbReference>
<dbReference type="InterPro" id="IPR036759">
    <property type="entry name" value="TPK_catalytic_sf"/>
</dbReference>
<gene>
    <name evidence="7" type="ORF">H8876_08880</name>
</gene>
<dbReference type="AlphaFoldDB" id="A0A923SME7"/>
<keyword evidence="3" id="KW-0418">Kinase</keyword>
<evidence type="ECO:0000256" key="4">
    <source>
        <dbReference type="ARBA" id="ARBA00022840"/>
    </source>
</evidence>
<organism evidence="7 8">
    <name type="scientific">Lentihominibacter faecis</name>
    <dbReference type="NCBI Taxonomy" id="2764712"/>
    <lineage>
        <taxon>Bacteria</taxon>
        <taxon>Bacillati</taxon>
        <taxon>Bacillota</taxon>
        <taxon>Clostridia</taxon>
        <taxon>Peptostreptococcales</taxon>
        <taxon>Anaerovoracaceae</taxon>
        <taxon>Lentihominibacter</taxon>
    </lineage>
</organism>